<name>A0A2H0QSI5_9BACT</name>
<comment type="caution">
    <text evidence="1">The sequence shown here is derived from an EMBL/GenBank/DDBJ whole genome shotgun (WGS) entry which is preliminary data.</text>
</comment>
<reference evidence="1 2" key="1">
    <citation type="submission" date="2017-09" db="EMBL/GenBank/DDBJ databases">
        <title>Depth-based differentiation of microbial function through sediment-hosted aquifers and enrichment of novel symbionts in the deep terrestrial subsurface.</title>
        <authorList>
            <person name="Probst A.J."/>
            <person name="Ladd B."/>
            <person name="Jarett J.K."/>
            <person name="Geller-Mcgrath D.E."/>
            <person name="Sieber C.M."/>
            <person name="Emerson J.B."/>
            <person name="Anantharaman K."/>
            <person name="Thomas B.C."/>
            <person name="Malmstrom R."/>
            <person name="Stieglmeier M."/>
            <person name="Klingl A."/>
            <person name="Woyke T."/>
            <person name="Ryan C.M."/>
            <person name="Banfield J.F."/>
        </authorList>
    </citation>
    <scope>NUCLEOTIDE SEQUENCE [LARGE SCALE GENOMIC DNA]</scope>
    <source>
        <strain evidence="1">CG10_big_fil_rev_8_21_14_0_10_42_12</strain>
    </source>
</reference>
<proteinExistence type="predicted"/>
<sequence length="304" mass="33193">MQQLGTRNVALLILAISLISTVLIFKTDGEPHRIFANNETDLVVENVRKTKDTDTDGDSVPDWEEMLKGTNPTNPNTFNVEGGDKSYIASREERAAATVTEEYTNKDNLTEQIARGTFGEYLLQLSGDHPTGYGSPEELATYIAGQSFEISNPTLYRKENLTVVNTNRATLLAYADALRAIDTKYPDTAFATLGSTIGTSITGNPDDPESGTRLANNLTPYISLYESAISDMLAIPVPSLFVNEHINLVNSAEGAKFSLVQLTKLDTDPARALLGAQMFPEYSDALEETYNVIVQKLATESIPL</sequence>
<dbReference type="EMBL" id="PCXL01000026">
    <property type="protein sequence ID" value="PIR37279.1"/>
    <property type="molecule type" value="Genomic_DNA"/>
</dbReference>
<evidence type="ECO:0000313" key="2">
    <source>
        <dbReference type="Proteomes" id="UP000231333"/>
    </source>
</evidence>
<dbReference type="AlphaFoldDB" id="A0A2H0QSI5"/>
<protein>
    <submittedName>
        <fullName evidence="1">Uncharacterized protein</fullName>
    </submittedName>
</protein>
<organism evidence="1 2">
    <name type="scientific">Candidatus Zambryskibacteria bacterium CG10_big_fil_rev_8_21_14_0_10_42_12</name>
    <dbReference type="NCBI Taxonomy" id="1975115"/>
    <lineage>
        <taxon>Bacteria</taxon>
        <taxon>Candidatus Zambryskiibacteriota</taxon>
    </lineage>
</organism>
<evidence type="ECO:0000313" key="1">
    <source>
        <dbReference type="EMBL" id="PIR37279.1"/>
    </source>
</evidence>
<accession>A0A2H0QSI5</accession>
<gene>
    <name evidence="1" type="ORF">COV34_03600</name>
</gene>
<dbReference type="Proteomes" id="UP000231333">
    <property type="component" value="Unassembled WGS sequence"/>
</dbReference>